<organism evidence="3 4">
    <name type="scientific">Leucocoprinus birnbaumii</name>
    <dbReference type="NCBI Taxonomy" id="56174"/>
    <lineage>
        <taxon>Eukaryota</taxon>
        <taxon>Fungi</taxon>
        <taxon>Dikarya</taxon>
        <taxon>Basidiomycota</taxon>
        <taxon>Agaricomycotina</taxon>
        <taxon>Agaricomycetes</taxon>
        <taxon>Agaricomycetidae</taxon>
        <taxon>Agaricales</taxon>
        <taxon>Agaricineae</taxon>
        <taxon>Agaricaceae</taxon>
        <taxon>Leucocoprinus</taxon>
    </lineage>
</organism>
<name>A0AAD5YJH4_9AGAR</name>
<proteinExistence type="predicted"/>
<protein>
    <recommendedName>
        <fullName evidence="5">F-box domain-containing protein</fullName>
    </recommendedName>
</protein>
<dbReference type="Gene3D" id="3.80.10.10">
    <property type="entry name" value="Ribonuclease Inhibitor"/>
    <property type="match status" value="1"/>
</dbReference>
<dbReference type="Proteomes" id="UP001213000">
    <property type="component" value="Unassembled WGS sequence"/>
</dbReference>
<keyword evidence="4" id="KW-1185">Reference proteome</keyword>
<keyword evidence="1" id="KW-0175">Coiled coil</keyword>
<evidence type="ECO:0000313" key="4">
    <source>
        <dbReference type="Proteomes" id="UP001213000"/>
    </source>
</evidence>
<evidence type="ECO:0000256" key="2">
    <source>
        <dbReference type="SAM" id="MobiDB-lite"/>
    </source>
</evidence>
<dbReference type="InterPro" id="IPR032675">
    <property type="entry name" value="LRR_dom_sf"/>
</dbReference>
<dbReference type="SUPFAM" id="SSF52058">
    <property type="entry name" value="L domain-like"/>
    <property type="match status" value="1"/>
</dbReference>
<accession>A0AAD5YJH4</accession>
<dbReference type="EMBL" id="JANIEX010001770">
    <property type="protein sequence ID" value="KAJ3554598.1"/>
    <property type="molecule type" value="Genomic_DNA"/>
</dbReference>
<evidence type="ECO:0000313" key="3">
    <source>
        <dbReference type="EMBL" id="KAJ3554598.1"/>
    </source>
</evidence>
<comment type="caution">
    <text evidence="3">The sequence shown here is derived from an EMBL/GenBank/DDBJ whole genome shotgun (WGS) entry which is preliminary data.</text>
</comment>
<gene>
    <name evidence="3" type="ORF">NP233_g12389</name>
</gene>
<feature type="coiled-coil region" evidence="1">
    <location>
        <begin position="7"/>
        <end position="34"/>
    </location>
</feature>
<feature type="region of interest" description="Disordered" evidence="2">
    <location>
        <begin position="404"/>
        <end position="425"/>
    </location>
</feature>
<dbReference type="AlphaFoldDB" id="A0AAD5YJH4"/>
<sequence>MAPTGEADHIISQITAIDNEIRELNNKRAALVQRLNIIQSPIVSLFPSEILSRVFWFATRPYDQEDQQRKPTLSDTRNLFAIGSVCSKWYGLTRSSPQLWATIGLHKKSTPAQTKSTDYVALLQYYYRHVGPSGLSISISDLEPTVEAVIDEIVRVALEDNPGKLRAFHTDQGWNCATGKSLWPSLAKYGAKDVEFSQLERLELAWNRVIGGSETQHEDASLFLRSPRLRLLSIDACRAPKTPLQFPWIQLTELSLKDSGAFYALQLLALCPNLVTFNFQHLPVHDWSSLKLELTTMQSLRSLTWEALGNLEARFSDEQRPNIVPLDFLRYFRLPSLRYLNWRAPIPDSAGNSVTIHDFFAQMHQLEILKLHPSPKSKFGIEHQLHSFQYLTRLDLYFIAKEPREPESDESDADETGWGTGATDEDREEMEEWFYRLAIKPGENLFPNLQSLHFTMGDVEADGPLVVLYSRRNGPVGWTDPKQNPRNLTLPPYDPASPHWRNHSRLTEFSFQAYHDSTEMEWDFSPHHSALQDMISEARATEGVEDSIWTGFKLFF</sequence>
<reference evidence="3" key="1">
    <citation type="submission" date="2022-07" db="EMBL/GenBank/DDBJ databases">
        <title>Genome Sequence of Leucocoprinus birnbaumii.</title>
        <authorList>
            <person name="Buettner E."/>
        </authorList>
    </citation>
    <scope>NUCLEOTIDE SEQUENCE</scope>
    <source>
        <strain evidence="3">VT141</strain>
    </source>
</reference>
<evidence type="ECO:0008006" key="5">
    <source>
        <dbReference type="Google" id="ProtNLM"/>
    </source>
</evidence>
<evidence type="ECO:0000256" key="1">
    <source>
        <dbReference type="SAM" id="Coils"/>
    </source>
</evidence>